<dbReference type="GO" id="GO:0008965">
    <property type="term" value="F:phosphoenolpyruvate-protein phosphotransferase activity"/>
    <property type="evidence" value="ECO:0007669"/>
    <property type="project" value="UniProtKB-EC"/>
</dbReference>
<dbReference type="AlphaFoldDB" id="A0A3B1E7G9"/>
<dbReference type="SUPFAM" id="SSF47831">
    <property type="entry name" value="Enzyme I of the PEP:sugar phosphotransferase system HPr-binding (sub)domain"/>
    <property type="match status" value="1"/>
</dbReference>
<dbReference type="PANTHER" id="PTHR46244">
    <property type="entry name" value="PHOSPHOENOLPYRUVATE-PROTEIN PHOSPHOTRANSFERASE"/>
    <property type="match status" value="1"/>
</dbReference>
<dbReference type="InterPro" id="IPR015813">
    <property type="entry name" value="Pyrv/PenolPyrv_kinase-like_dom"/>
</dbReference>
<keyword evidence="10" id="KW-0762">Sugar transport</keyword>
<dbReference type="NCBIfam" id="TIGR01417">
    <property type="entry name" value="PTS_I_fam"/>
    <property type="match status" value="1"/>
</dbReference>
<dbReference type="PROSITE" id="PS00742">
    <property type="entry name" value="PEP_ENZYMES_2"/>
    <property type="match status" value="1"/>
</dbReference>
<keyword evidence="20" id="KW-0670">Pyruvate</keyword>
<evidence type="ECO:0000256" key="16">
    <source>
        <dbReference type="ARBA" id="ARBA00033235"/>
    </source>
</evidence>
<evidence type="ECO:0000256" key="10">
    <source>
        <dbReference type="ARBA" id="ARBA00022597"/>
    </source>
</evidence>
<dbReference type="Pfam" id="PF05524">
    <property type="entry name" value="PEP-utilisers_N"/>
    <property type="match status" value="1"/>
</dbReference>
<dbReference type="GO" id="GO:0009401">
    <property type="term" value="P:phosphoenolpyruvate-dependent sugar phosphotransferase system"/>
    <property type="evidence" value="ECO:0007669"/>
    <property type="project" value="UniProtKB-KW"/>
</dbReference>
<dbReference type="InterPro" id="IPR006318">
    <property type="entry name" value="PTS_EI-like"/>
</dbReference>
<dbReference type="Gene3D" id="1.10.274.10">
    <property type="entry name" value="PtsI, HPr-binding domain"/>
    <property type="match status" value="1"/>
</dbReference>
<evidence type="ECO:0000256" key="13">
    <source>
        <dbReference type="ARBA" id="ARBA00022723"/>
    </source>
</evidence>
<keyword evidence="15" id="KW-0460">Magnesium</keyword>
<dbReference type="InterPro" id="IPR036618">
    <property type="entry name" value="PtsI_HPr-bd_sf"/>
</dbReference>
<gene>
    <name evidence="20" type="ORF">MNBD_PLANCTO03-23</name>
</gene>
<keyword evidence="9" id="KW-0963">Cytoplasm</keyword>
<evidence type="ECO:0000256" key="1">
    <source>
        <dbReference type="ARBA" id="ARBA00000683"/>
    </source>
</evidence>
<keyword evidence="12" id="KW-0598">Phosphotransferase system</keyword>
<evidence type="ECO:0000259" key="19">
    <source>
        <dbReference type="Pfam" id="PF05524"/>
    </source>
</evidence>
<feature type="domain" description="Phosphotransferase system enzyme I N-terminal" evidence="19">
    <location>
        <begin position="5"/>
        <end position="126"/>
    </location>
</feature>
<dbReference type="GO" id="GO:0046872">
    <property type="term" value="F:metal ion binding"/>
    <property type="evidence" value="ECO:0007669"/>
    <property type="project" value="UniProtKB-KW"/>
</dbReference>
<evidence type="ECO:0000256" key="3">
    <source>
        <dbReference type="ARBA" id="ARBA00002728"/>
    </source>
</evidence>
<dbReference type="InterPro" id="IPR008731">
    <property type="entry name" value="PTS_EIN"/>
</dbReference>
<evidence type="ECO:0000313" key="20">
    <source>
        <dbReference type="EMBL" id="VAX42815.1"/>
    </source>
</evidence>
<dbReference type="EC" id="2.7.3.9" evidence="6"/>
<dbReference type="InterPro" id="IPR050499">
    <property type="entry name" value="PEP-utilizing_PTS_enzyme"/>
</dbReference>
<evidence type="ECO:0000256" key="11">
    <source>
        <dbReference type="ARBA" id="ARBA00022679"/>
    </source>
</evidence>
<dbReference type="EMBL" id="UOGK01000756">
    <property type="protein sequence ID" value="VAX42815.1"/>
    <property type="molecule type" value="Genomic_DNA"/>
</dbReference>
<evidence type="ECO:0000259" key="17">
    <source>
        <dbReference type="Pfam" id="PF00391"/>
    </source>
</evidence>
<dbReference type="InterPro" id="IPR040442">
    <property type="entry name" value="Pyrv_kinase-like_dom_sf"/>
</dbReference>
<comment type="cofactor">
    <cofactor evidence="2">
        <name>Mg(2+)</name>
        <dbReference type="ChEBI" id="CHEBI:18420"/>
    </cofactor>
</comment>
<reference evidence="20" key="1">
    <citation type="submission" date="2018-06" db="EMBL/GenBank/DDBJ databases">
        <authorList>
            <person name="Zhirakovskaya E."/>
        </authorList>
    </citation>
    <scope>NUCLEOTIDE SEQUENCE</scope>
</reference>
<evidence type="ECO:0000256" key="4">
    <source>
        <dbReference type="ARBA" id="ARBA00004496"/>
    </source>
</evidence>
<evidence type="ECO:0000256" key="15">
    <source>
        <dbReference type="ARBA" id="ARBA00022842"/>
    </source>
</evidence>
<dbReference type="InterPro" id="IPR000121">
    <property type="entry name" value="PEP_util_C"/>
</dbReference>
<dbReference type="SUPFAM" id="SSF52009">
    <property type="entry name" value="Phosphohistidine domain"/>
    <property type="match status" value="1"/>
</dbReference>
<evidence type="ECO:0000259" key="18">
    <source>
        <dbReference type="Pfam" id="PF02896"/>
    </source>
</evidence>
<evidence type="ECO:0000256" key="12">
    <source>
        <dbReference type="ARBA" id="ARBA00022683"/>
    </source>
</evidence>
<dbReference type="GO" id="GO:0016301">
    <property type="term" value="F:kinase activity"/>
    <property type="evidence" value="ECO:0007669"/>
    <property type="project" value="UniProtKB-KW"/>
</dbReference>
<comment type="function">
    <text evidence="3">General (non sugar-specific) component of the phosphoenolpyruvate-dependent sugar phosphotransferase system (sugar PTS). This major carbohydrate active-transport system catalyzes the phosphorylation of incoming sugar substrates concomitantly with their translocation across the cell membrane. Enzyme I transfers the phosphoryl group from phosphoenolpyruvate (PEP) to the phosphoryl carrier protein (HPr).</text>
</comment>
<dbReference type="GO" id="GO:0005737">
    <property type="term" value="C:cytoplasm"/>
    <property type="evidence" value="ECO:0007669"/>
    <property type="project" value="UniProtKB-SubCell"/>
</dbReference>
<dbReference type="Gene3D" id="3.20.20.60">
    <property type="entry name" value="Phosphoenolpyruvate-binding domains"/>
    <property type="match status" value="1"/>
</dbReference>
<comment type="catalytic activity">
    <reaction evidence="1">
        <text>L-histidyl-[protein] + phosphoenolpyruvate = N(pros)-phospho-L-histidyl-[protein] + pyruvate</text>
        <dbReference type="Rhea" id="RHEA:23880"/>
        <dbReference type="Rhea" id="RHEA-COMP:9745"/>
        <dbReference type="Rhea" id="RHEA-COMP:9746"/>
        <dbReference type="ChEBI" id="CHEBI:15361"/>
        <dbReference type="ChEBI" id="CHEBI:29979"/>
        <dbReference type="ChEBI" id="CHEBI:58702"/>
        <dbReference type="ChEBI" id="CHEBI:64837"/>
        <dbReference type="EC" id="2.7.3.9"/>
    </reaction>
</comment>
<evidence type="ECO:0000256" key="9">
    <source>
        <dbReference type="ARBA" id="ARBA00022490"/>
    </source>
</evidence>
<dbReference type="PANTHER" id="PTHR46244:SF3">
    <property type="entry name" value="PHOSPHOENOLPYRUVATE-PROTEIN PHOSPHOTRANSFERASE"/>
    <property type="match status" value="1"/>
</dbReference>
<organism evidence="20">
    <name type="scientific">hydrothermal vent metagenome</name>
    <dbReference type="NCBI Taxonomy" id="652676"/>
    <lineage>
        <taxon>unclassified sequences</taxon>
        <taxon>metagenomes</taxon>
        <taxon>ecological metagenomes</taxon>
    </lineage>
</organism>
<dbReference type="PIRSF" id="PIRSF000732">
    <property type="entry name" value="PTS_enzyme_I"/>
    <property type="match status" value="1"/>
</dbReference>
<feature type="domain" description="PEP-utilising enzyme C-terminal" evidence="18">
    <location>
        <begin position="259"/>
        <end position="543"/>
    </location>
</feature>
<evidence type="ECO:0000256" key="5">
    <source>
        <dbReference type="ARBA" id="ARBA00007837"/>
    </source>
</evidence>
<evidence type="ECO:0000256" key="6">
    <source>
        <dbReference type="ARBA" id="ARBA00012232"/>
    </source>
</evidence>
<keyword evidence="13" id="KW-0479">Metal-binding</keyword>
<dbReference type="PRINTS" id="PR01736">
    <property type="entry name" value="PHPHTRNFRASE"/>
</dbReference>
<dbReference type="InterPro" id="IPR023151">
    <property type="entry name" value="PEP_util_CS"/>
</dbReference>
<evidence type="ECO:0000256" key="14">
    <source>
        <dbReference type="ARBA" id="ARBA00022777"/>
    </source>
</evidence>
<dbReference type="InterPro" id="IPR036637">
    <property type="entry name" value="Phosphohistidine_dom_sf"/>
</dbReference>
<evidence type="ECO:0000256" key="2">
    <source>
        <dbReference type="ARBA" id="ARBA00001946"/>
    </source>
</evidence>
<keyword evidence="14" id="KW-0418">Kinase</keyword>
<comment type="similarity">
    <text evidence="5">Belongs to the PEP-utilizing enzyme family.</text>
</comment>
<dbReference type="InterPro" id="IPR008279">
    <property type="entry name" value="PEP-util_enz_mobile_dom"/>
</dbReference>
<comment type="subcellular location">
    <subcellularLocation>
        <location evidence="4">Cytoplasm</location>
    </subcellularLocation>
</comment>
<evidence type="ECO:0000256" key="7">
    <source>
        <dbReference type="ARBA" id="ARBA00016544"/>
    </source>
</evidence>
<dbReference type="InterPro" id="IPR024692">
    <property type="entry name" value="PTS_EI"/>
</dbReference>
<dbReference type="Gene3D" id="3.50.30.10">
    <property type="entry name" value="Phosphohistidine domain"/>
    <property type="match status" value="1"/>
</dbReference>
<dbReference type="SUPFAM" id="SSF51621">
    <property type="entry name" value="Phosphoenolpyruvate/pyruvate domain"/>
    <property type="match status" value="1"/>
</dbReference>
<evidence type="ECO:0000256" key="8">
    <source>
        <dbReference type="ARBA" id="ARBA00022448"/>
    </source>
</evidence>
<dbReference type="Pfam" id="PF00391">
    <property type="entry name" value="PEP-utilizers"/>
    <property type="match status" value="1"/>
</dbReference>
<proteinExistence type="inferred from homology"/>
<sequence>MQILQGIPVSSGIVIGRIFVLDHDPHRVARWTVSPDRAEDEVARFDAAIERSLADLDGVYAEAEAELGIETAKIFLFHKGMLSDPSLVEPIREMIRQERVNAEHAVVVAFDALAKAFRRQRNSAFRTKTDDIRDLATRVLDHLMGSGPARLAELEHPTIIVATDLTPSQTAGFDRETIVGFVTDLGGRTSHTAIVANALGLPAVVGCRNATITAHSGQTAIIDGDRGMVILDPEPQELERYRGFIEQRRTYQLSLDEVAGLPSITRDGTHIRIVGNVEFPEECSTILDKGAEGVGLYRSEFLYFAGGEGEPTEADHYAAYAECLERLGGKPLTVRTVDLGADKYTQEQSKKPERNPALGLRSIRYSLADKAAFRTQLRAILRASTQGPVKIMFPMVTTIGELRHAKLVLRDVMEDLDDEGVEFDREIEVGVMIEVPSAALIAATLAKEADFFSIGTNDLVQYTLAVDRTNERVSGLYQPAHPAVVQLIRGVIKAAKKAEIEVSCCGEAAGELDYALLLMGLGLRTLSVPGNAIPHLKRLVRSVSIQQCERIARKVRSFDSEVLAATYLRDRTRKMVPEAFDGRAVEARD</sequence>
<dbReference type="Pfam" id="PF02896">
    <property type="entry name" value="PEP-utilizers_C"/>
    <property type="match status" value="1"/>
</dbReference>
<keyword evidence="8" id="KW-0813">Transport</keyword>
<protein>
    <recommendedName>
        <fullName evidence="7">Phosphoenolpyruvate-protein phosphotransferase</fullName>
        <ecNumber evidence="6">2.7.3.9</ecNumber>
    </recommendedName>
    <alternativeName>
        <fullName evidence="16">Phosphotransferase system, enzyme I</fullName>
    </alternativeName>
</protein>
<accession>A0A3B1E7G9</accession>
<keyword evidence="11 20" id="KW-0808">Transferase</keyword>
<feature type="domain" description="PEP-utilising enzyme mobile" evidence="17">
    <location>
        <begin position="155"/>
        <end position="227"/>
    </location>
</feature>
<name>A0A3B1E7G9_9ZZZZ</name>